<feature type="compositionally biased region" description="Polar residues" evidence="2">
    <location>
        <begin position="645"/>
        <end position="659"/>
    </location>
</feature>
<feature type="transmembrane region" description="Helical" evidence="3">
    <location>
        <begin position="21"/>
        <end position="41"/>
    </location>
</feature>
<keyword evidence="1" id="KW-0175">Coiled coil</keyword>
<dbReference type="OrthoDB" id="9907187at2759"/>
<feature type="coiled-coil region" evidence="1">
    <location>
        <begin position="388"/>
        <end position="485"/>
    </location>
</feature>
<feature type="compositionally biased region" description="Polar residues" evidence="2">
    <location>
        <begin position="590"/>
        <end position="599"/>
    </location>
</feature>
<evidence type="ECO:0000256" key="2">
    <source>
        <dbReference type="SAM" id="MobiDB-lite"/>
    </source>
</evidence>
<keyword evidence="3" id="KW-1133">Transmembrane helix</keyword>
<evidence type="ECO:0000256" key="3">
    <source>
        <dbReference type="SAM" id="Phobius"/>
    </source>
</evidence>
<name>E3S0C9_PYRTT</name>
<dbReference type="EMBL" id="GL536301">
    <property type="protein sequence ID" value="EFQ88578.1"/>
    <property type="molecule type" value="Genomic_DNA"/>
</dbReference>
<feature type="region of interest" description="Disordered" evidence="2">
    <location>
        <begin position="688"/>
        <end position="725"/>
    </location>
</feature>
<keyword evidence="5" id="KW-1185">Reference proteome</keyword>
<dbReference type="HOGENOM" id="CLU_368074_0_0_1"/>
<feature type="compositionally biased region" description="Basic and acidic residues" evidence="2">
    <location>
        <begin position="630"/>
        <end position="644"/>
    </location>
</feature>
<evidence type="ECO:0000313" key="5">
    <source>
        <dbReference type="Proteomes" id="UP000001067"/>
    </source>
</evidence>
<keyword evidence="3" id="KW-0472">Membrane</keyword>
<gene>
    <name evidence="4" type="ORF">PTT_15502</name>
</gene>
<feature type="compositionally biased region" description="Polar residues" evidence="2">
    <location>
        <begin position="709"/>
        <end position="721"/>
    </location>
</feature>
<protein>
    <submittedName>
        <fullName evidence="4">Uncharacterized protein</fullName>
    </submittedName>
</protein>
<dbReference type="KEGG" id="pte:PTT_15502"/>
<dbReference type="AlphaFoldDB" id="E3S0C9"/>
<proteinExistence type="predicted"/>
<evidence type="ECO:0000313" key="4">
    <source>
        <dbReference type="EMBL" id="EFQ88578.1"/>
    </source>
</evidence>
<keyword evidence="3" id="KW-0812">Transmembrane</keyword>
<organism evidence="5">
    <name type="scientific">Pyrenophora teres f. teres (strain 0-1)</name>
    <name type="common">Barley net blotch fungus</name>
    <name type="synonym">Drechslera teres f. teres</name>
    <dbReference type="NCBI Taxonomy" id="861557"/>
    <lineage>
        <taxon>Eukaryota</taxon>
        <taxon>Fungi</taxon>
        <taxon>Dikarya</taxon>
        <taxon>Ascomycota</taxon>
        <taxon>Pezizomycotina</taxon>
        <taxon>Dothideomycetes</taxon>
        <taxon>Pleosporomycetidae</taxon>
        <taxon>Pleosporales</taxon>
        <taxon>Pleosporineae</taxon>
        <taxon>Pleosporaceae</taxon>
        <taxon>Pyrenophora</taxon>
    </lineage>
</organism>
<evidence type="ECO:0000256" key="1">
    <source>
        <dbReference type="SAM" id="Coils"/>
    </source>
</evidence>
<feature type="region of interest" description="Disordered" evidence="2">
    <location>
        <begin position="539"/>
        <end position="659"/>
    </location>
</feature>
<dbReference type="Proteomes" id="UP000001067">
    <property type="component" value="Unassembled WGS sequence"/>
</dbReference>
<sequence length="757" mass="86114">MDIYASTRRDWRALPDISDDIIFIISVFLAFASGALFIYWLRRESLAKQQKQHHGALMNMLQNTVGKFEHLSAEAVSVQASRADEMASRFDRLEDTLRQMSQRDPPRDHGASIPSGVQDIRVFLDTIHSLERKIDGWERRSTVQEAVETEPQLRASSPMSSHQTQTVREMRQVIPVSDPEVTNLQEQLSQVKASHDTERQTLMGYMEEYRIAIEAWVEEDKNKNNKIAELESELEREKDTAKNSRKITDLEIELQEKEQVAAILEEQSNKITELERELEEKEQIITSLQEQSSEMAELEKDMNGMVISLQEQNSKITELERELEEKEQMVSNLNDQVKSPNKRHAQATESFEEDGLRQERNTVNLESELEQKTLMVESLDDALTMKKLSGFEKDIETIKLEREEYKSRVDQLDVTNKSLCAEIKLKTSTLTQTEDELRAANKVLIKWEQEGKAMAEERKKHEKSLADWSAALDRLEAEEESSDDEVSDEVLLKLLNMQTEKIGLLEQMEVMLEKALSCREKDVKDLQKEKDLIQKELEDLKMREETDENVFQPTDPVAESLEVGISETNQGGNTTSGDISEDNGSKDNSDSTPNATDETMTPAINKPVVSPESSKKRNWDDEADEDEDRISDSELRKFEADTEALKNSTLEPRSTTSVRNLCPAQAESQAPNLQQFPALKSQQVPYLLRNQPHPPKHPPHSPSTKKAASLSTPDATSDFSLTTRTTTQPATKAIFSQSAQPVKIVFLCTSQSPLETM</sequence>
<accession>E3S0C9</accession>
<feature type="compositionally biased region" description="Polar residues" evidence="2">
    <location>
        <begin position="566"/>
        <end position="578"/>
    </location>
</feature>
<dbReference type="STRING" id="861557.E3S0C9"/>
<feature type="coiled-coil region" evidence="1">
    <location>
        <begin position="213"/>
        <end position="336"/>
    </location>
</feature>
<reference evidence="4 5" key="1">
    <citation type="journal article" date="2010" name="Genome Biol.">
        <title>A first genome assembly of the barley fungal pathogen Pyrenophora teres f. teres.</title>
        <authorList>
            <person name="Ellwood S.R."/>
            <person name="Liu Z."/>
            <person name="Syme R.A."/>
            <person name="Lai Z."/>
            <person name="Hane J.K."/>
            <person name="Keiper F."/>
            <person name="Moffat C.S."/>
            <person name="Oliver R.P."/>
            <person name="Friesen T.L."/>
        </authorList>
    </citation>
    <scope>NUCLEOTIDE SEQUENCE [LARGE SCALE GENOMIC DNA]</scope>
    <source>
        <strain evidence="4 5">0-1</strain>
    </source>
</reference>